<keyword evidence="1 2" id="KW-0812">Transmembrane</keyword>
<feature type="transmembrane region" description="Helical" evidence="1">
    <location>
        <begin position="128"/>
        <end position="150"/>
    </location>
</feature>
<dbReference type="Proteomes" id="UP000011648">
    <property type="component" value="Unassembled WGS sequence"/>
</dbReference>
<dbReference type="PANTHER" id="PTHR31272:SF9">
    <property type="entry name" value="BLL1027 PROTEIN"/>
    <property type="match status" value="1"/>
</dbReference>
<dbReference type="InterPro" id="IPR051790">
    <property type="entry name" value="Cytochrome_c-biogenesis_DsbD"/>
</dbReference>
<keyword evidence="1" id="KW-1133">Transmembrane helix</keyword>
<dbReference type="PANTHER" id="PTHR31272">
    <property type="entry name" value="CYTOCHROME C-TYPE BIOGENESIS PROTEIN HI_1454-RELATED"/>
    <property type="match status" value="1"/>
</dbReference>
<reference evidence="2 3" key="1">
    <citation type="journal article" date="2014" name="PLoS Genet.">
        <title>Phylogenetically driven sequencing of extremely halophilic archaea reveals strategies for static and dynamic osmo-response.</title>
        <authorList>
            <person name="Becker E.A."/>
            <person name="Seitzer P.M."/>
            <person name="Tritt A."/>
            <person name="Larsen D."/>
            <person name="Krusor M."/>
            <person name="Yao A.I."/>
            <person name="Wu D."/>
            <person name="Madern D."/>
            <person name="Eisen J.A."/>
            <person name="Darling A.E."/>
            <person name="Facciotti M.T."/>
        </authorList>
    </citation>
    <scope>NUCLEOTIDE SEQUENCE [LARGE SCALE GENOMIC DNA]</scope>
    <source>
        <strain evidence="2 3">DSM 12281</strain>
    </source>
</reference>
<dbReference type="EMBL" id="AOIL01000070">
    <property type="protein sequence ID" value="ELY84813.1"/>
    <property type="molecule type" value="Genomic_DNA"/>
</dbReference>
<accession>L9ZI21</accession>
<evidence type="ECO:0000256" key="1">
    <source>
        <dbReference type="SAM" id="Phobius"/>
    </source>
</evidence>
<feature type="transmembrane region" description="Helical" evidence="1">
    <location>
        <begin position="90"/>
        <end position="108"/>
    </location>
</feature>
<feature type="transmembrane region" description="Helical" evidence="1">
    <location>
        <begin position="55"/>
        <end position="78"/>
    </location>
</feature>
<feature type="transmembrane region" description="Helical" evidence="1">
    <location>
        <begin position="162"/>
        <end position="189"/>
    </location>
</feature>
<name>L9ZI21_9EURY</name>
<dbReference type="OrthoDB" id="205803at2157"/>
<dbReference type="STRING" id="1230458.C484_21738"/>
<evidence type="ECO:0000313" key="2">
    <source>
        <dbReference type="EMBL" id="ELY84813.1"/>
    </source>
</evidence>
<protein>
    <submittedName>
        <fullName evidence="2">Cytochrome c biogenesis protein transmembrane region</fullName>
    </submittedName>
</protein>
<dbReference type="AlphaFoldDB" id="L9ZI21"/>
<keyword evidence="1" id="KW-0472">Membrane</keyword>
<dbReference type="RefSeq" id="WP_006827900.1">
    <property type="nucleotide sequence ID" value="NZ_AOIL01000070.1"/>
</dbReference>
<sequence length="228" mass="23293">MTGIAGDATLLSTITFSLLAGVSTFFSACAYPLLPGYVGFYASQTDGDEASLSGSLIRGLVAGLGVLVTLALIIGATYWIGHSTLSRVTIFEPIAGVLLIGFGLLIVFDRAPSISIPLPKRRSSILGFGIFGVGYALAAAGCVAPIFISVTSYSLTLPVGEAALLVGTYVGTVTLLMVSLTVATGVGLIASGGRLTAHTKLLERIAGAVMIVAGLGQLYLSIFVFNVI</sequence>
<dbReference type="PATRIC" id="fig|1230458.4.peg.4384"/>
<keyword evidence="3" id="KW-1185">Reference proteome</keyword>
<proteinExistence type="predicted"/>
<comment type="caution">
    <text evidence="2">The sequence shown here is derived from an EMBL/GenBank/DDBJ whole genome shotgun (WGS) entry which is preliminary data.</text>
</comment>
<feature type="transmembrane region" description="Helical" evidence="1">
    <location>
        <begin position="201"/>
        <end position="225"/>
    </location>
</feature>
<evidence type="ECO:0000313" key="3">
    <source>
        <dbReference type="Proteomes" id="UP000011648"/>
    </source>
</evidence>
<organism evidence="2 3">
    <name type="scientific">Natrialba taiwanensis DSM 12281</name>
    <dbReference type="NCBI Taxonomy" id="1230458"/>
    <lineage>
        <taxon>Archaea</taxon>
        <taxon>Methanobacteriati</taxon>
        <taxon>Methanobacteriota</taxon>
        <taxon>Stenosarchaea group</taxon>
        <taxon>Halobacteria</taxon>
        <taxon>Halobacteriales</taxon>
        <taxon>Natrialbaceae</taxon>
        <taxon>Natrialba</taxon>
    </lineage>
</organism>
<feature type="transmembrane region" description="Helical" evidence="1">
    <location>
        <begin position="12"/>
        <end position="34"/>
    </location>
</feature>
<gene>
    <name evidence="2" type="ORF">C484_21738</name>
</gene>